<dbReference type="NCBIfam" id="NF008909">
    <property type="entry name" value="PRK12273.1"/>
    <property type="match status" value="1"/>
</dbReference>
<dbReference type="PRINTS" id="PR00149">
    <property type="entry name" value="FUMRATELYASE"/>
</dbReference>
<dbReference type="EMBL" id="AP025314">
    <property type="protein sequence ID" value="BDD10747.1"/>
    <property type="molecule type" value="Genomic_DNA"/>
</dbReference>
<dbReference type="GO" id="GO:0006099">
    <property type="term" value="P:tricarboxylic acid cycle"/>
    <property type="evidence" value="ECO:0007669"/>
    <property type="project" value="UniProtKB-UniRule"/>
</dbReference>
<keyword evidence="3" id="KW-0816">Tricarboxylic acid cycle</keyword>
<comment type="catalytic activity">
    <reaction evidence="3">
        <text>(S)-malate = fumarate + H2O</text>
        <dbReference type="Rhea" id="RHEA:12460"/>
        <dbReference type="ChEBI" id="CHEBI:15377"/>
        <dbReference type="ChEBI" id="CHEBI:15589"/>
        <dbReference type="ChEBI" id="CHEBI:29806"/>
        <dbReference type="EC" id="4.2.1.2"/>
    </reaction>
</comment>
<evidence type="ECO:0000256" key="3">
    <source>
        <dbReference type="HAMAP-Rule" id="MF_00743"/>
    </source>
</evidence>
<proteinExistence type="inferred from homology"/>
<dbReference type="InterPro" id="IPR008948">
    <property type="entry name" value="L-Aspartase-like"/>
</dbReference>
<dbReference type="InterPro" id="IPR000362">
    <property type="entry name" value="Fumarate_lyase_fam"/>
</dbReference>
<feature type="binding site" evidence="3">
    <location>
        <begin position="99"/>
        <end position="101"/>
    </location>
    <ligand>
        <name>substrate</name>
    </ligand>
</feature>
<dbReference type="AlphaFoldDB" id="A0AAU9CZ55"/>
<comment type="similarity">
    <text evidence="1 3">Belongs to the class-II fumarase/aspartase family. Fumarase subfamily.</text>
</comment>
<dbReference type="GO" id="GO:0006106">
    <property type="term" value="P:fumarate metabolic process"/>
    <property type="evidence" value="ECO:0007669"/>
    <property type="project" value="InterPro"/>
</dbReference>
<dbReference type="InterPro" id="IPR022761">
    <property type="entry name" value="Fumarate_lyase_N"/>
</dbReference>
<dbReference type="HAMAP" id="MF_00743">
    <property type="entry name" value="FumaraseC"/>
    <property type="match status" value="1"/>
</dbReference>
<dbReference type="PROSITE" id="PS00163">
    <property type="entry name" value="FUMARATE_LYASES"/>
    <property type="match status" value="1"/>
</dbReference>
<dbReference type="Gene3D" id="1.20.200.10">
    <property type="entry name" value="Fumarase/aspartase (Central domain)"/>
    <property type="match status" value="1"/>
</dbReference>
<evidence type="ECO:0000259" key="4">
    <source>
        <dbReference type="Pfam" id="PF00206"/>
    </source>
</evidence>
<evidence type="ECO:0000313" key="7">
    <source>
        <dbReference type="Proteomes" id="UP001348817"/>
    </source>
</evidence>
<dbReference type="KEGG" id="fax:FUAX_31790"/>
<dbReference type="Gene3D" id="1.10.275.10">
    <property type="entry name" value="Fumarase/aspartase (N-terminal domain)"/>
    <property type="match status" value="1"/>
</dbReference>
<dbReference type="Pfam" id="PF00206">
    <property type="entry name" value="Lyase_1"/>
    <property type="match status" value="1"/>
</dbReference>
<organism evidence="6 7">
    <name type="scientific">Fulvitalea axinellae</name>
    <dbReference type="NCBI Taxonomy" id="1182444"/>
    <lineage>
        <taxon>Bacteria</taxon>
        <taxon>Pseudomonadati</taxon>
        <taxon>Bacteroidota</taxon>
        <taxon>Cytophagia</taxon>
        <taxon>Cytophagales</taxon>
        <taxon>Persicobacteraceae</taxon>
        <taxon>Fulvitalea</taxon>
    </lineage>
</organism>
<dbReference type="Gene3D" id="1.10.40.30">
    <property type="entry name" value="Fumarase/aspartase (C-terminal domain)"/>
    <property type="match status" value="1"/>
</dbReference>
<dbReference type="RefSeq" id="WP_338392283.1">
    <property type="nucleotide sequence ID" value="NZ_AP025314.1"/>
</dbReference>
<dbReference type="SUPFAM" id="SSF48557">
    <property type="entry name" value="L-aspartase-like"/>
    <property type="match status" value="1"/>
</dbReference>
<feature type="binding site" description="in site B" evidence="3">
    <location>
        <begin position="131"/>
        <end position="134"/>
    </location>
    <ligand>
        <name>substrate</name>
    </ligand>
</feature>
<dbReference type="CDD" id="cd01362">
    <property type="entry name" value="Fumarase_classII"/>
    <property type="match status" value="1"/>
</dbReference>
<evidence type="ECO:0000256" key="2">
    <source>
        <dbReference type="ARBA" id="ARBA00023239"/>
    </source>
</evidence>
<keyword evidence="2 3" id="KW-0456">Lyase</keyword>
<comment type="function">
    <text evidence="3">Involved in the TCA cycle. Catalyzes the stereospecific interconversion of fumarate to L-malate.</text>
</comment>
<feature type="binding site" evidence="3">
    <location>
        <position position="321"/>
    </location>
    <ligand>
        <name>substrate</name>
    </ligand>
</feature>
<sequence length="467" mass="50638">MDFRTEHDTMGEIKVPAEKYWGAQTQRSLQNFTIGGDKARMPIEVIRAFAVLKKAAALTNAELGVLSEEKARLIAQVCDEITDGKLDDQFPLVIWQTGSGTQSNMNVNEVVANRAHVLSGGILNDLQKSVHPNDDVNKSQSSNDTFPTAMSIAAYKAVHEWVFPMVRKLRDSLAKKSEEFKDIVKIGRTHTMDATPLTLGMEFSAYVAQLDYALKAIKHTLPHVAELALGGTAVGTGLNTPKGYSEKVAEKIAKLTGLPFLTAPNKFEALATKDSMVELHGALKQLAVSLMKIGNDIRFLGSGPRSGIGEIILPANEPGSSIMPGKVNPTQCEALTMVCAQVMGNDVAVSVAGSNGHFQLNVFKPVIIHNVLTSARILADSCDSFEKNCVVNIQANPERINSQLENSLMLVTALNTHIGYENAAKIAKKAYNENTTLREAAISLGLLTDEQFDKWVVPSKMIGPVEK</sequence>
<feature type="binding site" evidence="3">
    <location>
        <position position="189"/>
    </location>
    <ligand>
        <name>substrate</name>
    </ligand>
</feature>
<feature type="active site" evidence="3">
    <location>
        <position position="320"/>
    </location>
</feature>
<comment type="subunit">
    <text evidence="3">Homotetramer.</text>
</comment>
<comment type="miscellaneous">
    <text evidence="3">There are 2 substrate-binding sites: the catalytic A site, and the non-catalytic B site that may play a role in the transfer of substrate or product between the active site and the solvent. Alternatively, the B site may bind allosteric effectors.</text>
</comment>
<accession>A0AAU9CZ55</accession>
<protein>
    <recommendedName>
        <fullName evidence="3">Fumarate hydratase class II</fullName>
        <shortName evidence="3">Fumarase C</shortName>
        <ecNumber evidence="3">4.2.1.2</ecNumber>
    </recommendedName>
    <alternativeName>
        <fullName evidence="3">Aerobic fumarase</fullName>
    </alternativeName>
    <alternativeName>
        <fullName evidence="3">Iron-independent fumarase</fullName>
    </alternativeName>
</protein>
<reference evidence="6 7" key="1">
    <citation type="submission" date="2021-12" db="EMBL/GenBank/DDBJ databases">
        <title>Genome sequencing of bacteria with rrn-lacking chromosome and rrn-plasmid.</title>
        <authorList>
            <person name="Anda M."/>
            <person name="Iwasaki W."/>
        </authorList>
    </citation>
    <scope>NUCLEOTIDE SEQUENCE [LARGE SCALE GENOMIC DNA]</scope>
    <source>
        <strain evidence="6 7">DSM 100852</strain>
    </source>
</reference>
<comment type="subcellular location">
    <subcellularLocation>
        <location evidence="3">Cytoplasm</location>
    </subcellularLocation>
</comment>
<dbReference type="GO" id="GO:0005737">
    <property type="term" value="C:cytoplasm"/>
    <property type="evidence" value="ECO:0007669"/>
    <property type="project" value="UniProtKB-SubCell"/>
</dbReference>
<gene>
    <name evidence="3 6" type="primary">fumC</name>
    <name evidence="6" type="ORF">FUAX_31790</name>
</gene>
<dbReference type="FunFam" id="1.10.275.10:FF:000001">
    <property type="entry name" value="Fumarate hydratase, mitochondrial"/>
    <property type="match status" value="1"/>
</dbReference>
<keyword evidence="3" id="KW-0963">Cytoplasm</keyword>
<dbReference type="EC" id="4.2.1.2" evidence="3"/>
<dbReference type="FunFam" id="1.20.200.10:FF:000001">
    <property type="entry name" value="Fumarate hydratase, mitochondrial"/>
    <property type="match status" value="1"/>
</dbReference>
<dbReference type="InterPro" id="IPR024083">
    <property type="entry name" value="Fumarase/histidase_N"/>
</dbReference>
<dbReference type="PANTHER" id="PTHR11444">
    <property type="entry name" value="ASPARTATEAMMONIA/ARGININOSUCCINATE/ADENYLOSUCCINATE LYASE"/>
    <property type="match status" value="1"/>
</dbReference>
<comment type="pathway">
    <text evidence="3">Carbohydrate metabolism; tricarboxylic acid cycle; (S)-malate from fumarate: step 1/1.</text>
</comment>
<evidence type="ECO:0000313" key="6">
    <source>
        <dbReference type="EMBL" id="BDD10747.1"/>
    </source>
</evidence>
<feature type="site" description="Important for catalytic activity" evidence="3">
    <location>
        <position position="333"/>
    </location>
</feature>
<name>A0AAU9CZ55_9BACT</name>
<feature type="binding site" evidence="3">
    <location>
        <begin position="326"/>
        <end position="328"/>
    </location>
    <ligand>
        <name>substrate</name>
    </ligand>
</feature>
<dbReference type="Pfam" id="PF10415">
    <property type="entry name" value="FumaraseC_C"/>
    <property type="match status" value="1"/>
</dbReference>
<feature type="domain" description="Fumarate lyase N-terminal" evidence="4">
    <location>
        <begin position="11"/>
        <end position="344"/>
    </location>
</feature>
<dbReference type="NCBIfam" id="TIGR00979">
    <property type="entry name" value="fumC_II"/>
    <property type="match status" value="1"/>
</dbReference>
<dbReference type="GO" id="GO:0006108">
    <property type="term" value="P:malate metabolic process"/>
    <property type="evidence" value="ECO:0007669"/>
    <property type="project" value="TreeGrafter"/>
</dbReference>
<dbReference type="InterPro" id="IPR020557">
    <property type="entry name" value="Fumarate_lyase_CS"/>
</dbReference>
<feature type="active site" description="Proton donor/acceptor" evidence="3">
    <location>
        <position position="190"/>
    </location>
</feature>
<evidence type="ECO:0000256" key="1">
    <source>
        <dbReference type="ARBA" id="ARBA00009084"/>
    </source>
</evidence>
<feature type="binding site" evidence="3">
    <location>
        <begin position="141"/>
        <end position="143"/>
    </location>
    <ligand>
        <name>substrate</name>
    </ligand>
</feature>
<evidence type="ECO:0000259" key="5">
    <source>
        <dbReference type="Pfam" id="PF10415"/>
    </source>
</evidence>
<dbReference type="GO" id="GO:0004333">
    <property type="term" value="F:fumarate hydratase activity"/>
    <property type="evidence" value="ECO:0007669"/>
    <property type="project" value="UniProtKB-UniRule"/>
</dbReference>
<feature type="domain" description="Fumarase C C-terminal" evidence="5">
    <location>
        <begin position="410"/>
        <end position="462"/>
    </location>
</feature>
<dbReference type="InterPro" id="IPR005677">
    <property type="entry name" value="Fum_hydII"/>
</dbReference>
<dbReference type="FunFam" id="1.10.40.30:FF:000002">
    <property type="entry name" value="Fumarate hydratase class II"/>
    <property type="match status" value="1"/>
</dbReference>
<dbReference type="InterPro" id="IPR018951">
    <property type="entry name" value="Fumarase_C_C"/>
</dbReference>
<dbReference type="PANTHER" id="PTHR11444:SF1">
    <property type="entry name" value="FUMARATE HYDRATASE, MITOCHONDRIAL"/>
    <property type="match status" value="1"/>
</dbReference>
<dbReference type="Proteomes" id="UP001348817">
    <property type="component" value="Chromosome"/>
</dbReference>
<keyword evidence="7" id="KW-1185">Reference proteome</keyword>